<evidence type="ECO:0000313" key="1">
    <source>
        <dbReference type="EMBL" id="CBY40725.1"/>
    </source>
</evidence>
<accession>E4YZ47</accession>
<gene>
    <name evidence="1" type="ORF">GSOID_T00022754001</name>
</gene>
<organism evidence="1">
    <name type="scientific">Oikopleura dioica</name>
    <name type="common">Tunicate</name>
    <dbReference type="NCBI Taxonomy" id="34765"/>
    <lineage>
        <taxon>Eukaryota</taxon>
        <taxon>Metazoa</taxon>
        <taxon>Chordata</taxon>
        <taxon>Tunicata</taxon>
        <taxon>Appendicularia</taxon>
        <taxon>Copelata</taxon>
        <taxon>Oikopleuridae</taxon>
        <taxon>Oikopleura</taxon>
    </lineage>
</organism>
<sequence length="839" mass="96243">WIAHPETKPEAVLDVISSFMTTFEPQDDTAKVTEWTLSAPFFGNDGRQRKLVLTKAPEPVEGYIEENTWNISELESMTQLGEIVAENKKENSWLNFDDWRIGPKGKKRLADQEKSGLPLFEKPFELQSAWANQKLIEKEEPFQFWKDINEEELLGGNFWTKVATEIVSQNAEYEQKDYERENSHNADWLMDLLDKGMHEIQKWTQELSLDRITPQKMVEVMQLAKMEDDQRQQLSSSQNGWFILQNNTRTAWTQKEPGNKMTWLTDILGNWRKNAEGPAENTPLSRMLSTLALALTYNQLQKDILTSRESFGEVQAAIVGMQWQVNIARMSSRRFLKNWVQKTLTSLEEPEETTRIDIIGKGEKHVLIWIADKIAPRLWLWNYGSKSGRKHQQELQRLAKDEKLQFEEIEAIEKLAAVEWSESNVEECVKAFTNDRNFVGDNIIAIGQNRSDTLNKKLLQAIEGAVAEVKKQKPGRETPLRLILVNLTGGWKWPTGARFCPNPIVHRVLETWRTCRKQLGGQGSSRLDKLGRRIKIEITSENWESHFEMLTEQMKAIAEGDADPKLWPERLFAVENFSSVSSAWETTLITTGDEMNAVWNFKEEIKAIREQVHGREEVQNVAARGISLYKTAEKKFTAAYIGPAKTEKYDLVRLTAAKINEEEIEHVSEAAEIFNMTANEQQYSLTIMVLQEKVATQLVRSLDELNTKRVTVITIYQPQKANSAANLWKITRPEQPNGEQATRFVPCWAHRKVVAKAMEKLEETESRDWSKDEIRISEGKLSWENLAAIERVDFAPEVADSLLIKSMAEDAIYAADGILAKAAEISDFFPPEMNAHAQE</sequence>
<name>E4YZ47_OIKDI</name>
<reference evidence="1" key="1">
    <citation type="journal article" date="2010" name="Science">
        <title>Plasticity of animal genome architecture unmasked by rapid evolution of a pelagic tunicate.</title>
        <authorList>
            <person name="Denoeud F."/>
            <person name="Henriet S."/>
            <person name="Mungpakdee S."/>
            <person name="Aury J.M."/>
            <person name="Da Silva C."/>
            <person name="Brinkmann H."/>
            <person name="Mikhaleva J."/>
            <person name="Olsen L.C."/>
            <person name="Jubin C."/>
            <person name="Canestro C."/>
            <person name="Bouquet J.M."/>
            <person name="Danks G."/>
            <person name="Poulain J."/>
            <person name="Campsteijn C."/>
            <person name="Adamski M."/>
            <person name="Cross I."/>
            <person name="Yadetie F."/>
            <person name="Muffato M."/>
            <person name="Louis A."/>
            <person name="Butcher S."/>
            <person name="Tsagkogeorga G."/>
            <person name="Konrad A."/>
            <person name="Singh S."/>
            <person name="Jensen M.F."/>
            <person name="Cong E.H."/>
            <person name="Eikeseth-Otteraa H."/>
            <person name="Noel B."/>
            <person name="Anthouard V."/>
            <person name="Porcel B.M."/>
            <person name="Kachouri-Lafond R."/>
            <person name="Nishino A."/>
            <person name="Ugolini M."/>
            <person name="Chourrout P."/>
            <person name="Nishida H."/>
            <person name="Aasland R."/>
            <person name="Huzurbazar S."/>
            <person name="Westhof E."/>
            <person name="Delsuc F."/>
            <person name="Lehrach H."/>
            <person name="Reinhardt R."/>
            <person name="Weissenbach J."/>
            <person name="Roy S.W."/>
            <person name="Artiguenave F."/>
            <person name="Postlethwait J.H."/>
            <person name="Manak J.R."/>
            <person name="Thompson E.M."/>
            <person name="Jaillon O."/>
            <person name="Du Pasquier L."/>
            <person name="Boudinot P."/>
            <person name="Liberles D.A."/>
            <person name="Volff J.N."/>
            <person name="Philippe H."/>
            <person name="Lenhard B."/>
            <person name="Roest Crollius H."/>
            <person name="Wincker P."/>
            <person name="Chourrout D."/>
        </authorList>
    </citation>
    <scope>NUCLEOTIDE SEQUENCE [LARGE SCALE GENOMIC DNA]</scope>
</reference>
<proteinExistence type="predicted"/>
<dbReference type="AlphaFoldDB" id="E4YZ47"/>
<dbReference type="EMBL" id="FN656078">
    <property type="protein sequence ID" value="CBY40725.1"/>
    <property type="molecule type" value="Genomic_DNA"/>
</dbReference>
<feature type="non-terminal residue" evidence="1">
    <location>
        <position position="1"/>
    </location>
</feature>
<dbReference type="Proteomes" id="UP000011014">
    <property type="component" value="Unassembled WGS sequence"/>
</dbReference>
<protein>
    <submittedName>
        <fullName evidence="1">Uncharacterized protein</fullName>
    </submittedName>
</protein>